<dbReference type="SMART" id="SM00478">
    <property type="entry name" value="ENDO3c"/>
    <property type="match status" value="1"/>
</dbReference>
<dbReference type="Pfam" id="PF06029">
    <property type="entry name" value="AlkA_N"/>
    <property type="match status" value="1"/>
</dbReference>
<dbReference type="Proteomes" id="UP000295680">
    <property type="component" value="Unassembled WGS sequence"/>
</dbReference>
<evidence type="ECO:0000256" key="12">
    <source>
        <dbReference type="ARBA" id="ARBA00023163"/>
    </source>
</evidence>
<comment type="caution">
    <text evidence="15">The sequence shown here is derived from an EMBL/GenBank/DDBJ whole genome shotgun (WGS) entry which is preliminary data.</text>
</comment>
<dbReference type="Gene3D" id="1.10.1670.10">
    <property type="entry name" value="Helix-hairpin-Helix base-excision DNA repair enzymes (C-terminal)"/>
    <property type="match status" value="1"/>
</dbReference>
<dbReference type="GO" id="GO:0003700">
    <property type="term" value="F:DNA-binding transcription factor activity"/>
    <property type="evidence" value="ECO:0007669"/>
    <property type="project" value="InterPro"/>
</dbReference>
<dbReference type="GO" id="GO:0006285">
    <property type="term" value="P:base-excision repair, AP site formation"/>
    <property type="evidence" value="ECO:0007669"/>
    <property type="project" value="TreeGrafter"/>
</dbReference>
<evidence type="ECO:0000313" key="15">
    <source>
        <dbReference type="EMBL" id="TCO54937.1"/>
    </source>
</evidence>
<dbReference type="GO" id="GO:0043916">
    <property type="term" value="F:DNA-7-methylguanine glycosylase activity"/>
    <property type="evidence" value="ECO:0007669"/>
    <property type="project" value="TreeGrafter"/>
</dbReference>
<evidence type="ECO:0000256" key="13">
    <source>
        <dbReference type="ARBA" id="ARBA00023204"/>
    </source>
</evidence>
<dbReference type="GO" id="GO:0043565">
    <property type="term" value="F:sequence-specific DNA binding"/>
    <property type="evidence" value="ECO:0007669"/>
    <property type="project" value="InterPro"/>
</dbReference>
<dbReference type="InterPro" id="IPR018060">
    <property type="entry name" value="HTH_AraC"/>
</dbReference>
<evidence type="ECO:0000256" key="5">
    <source>
        <dbReference type="ARBA" id="ARBA00022679"/>
    </source>
</evidence>
<evidence type="ECO:0000256" key="1">
    <source>
        <dbReference type="ARBA" id="ARBA00000086"/>
    </source>
</evidence>
<keyword evidence="8" id="KW-0862">Zinc</keyword>
<evidence type="ECO:0000256" key="2">
    <source>
        <dbReference type="ARBA" id="ARBA00001947"/>
    </source>
</evidence>
<keyword evidence="13" id="KW-0234">DNA repair</keyword>
<dbReference type="PANTHER" id="PTHR43003:SF13">
    <property type="entry name" value="DNA-3-METHYLADENINE GLYCOSYLASE 2"/>
    <property type="match status" value="1"/>
</dbReference>
<dbReference type="Gene3D" id="1.10.340.30">
    <property type="entry name" value="Hypothetical protein, domain 2"/>
    <property type="match status" value="1"/>
</dbReference>
<dbReference type="PROSITE" id="PS01124">
    <property type="entry name" value="HTH_ARAC_FAMILY_2"/>
    <property type="match status" value="1"/>
</dbReference>
<dbReference type="GO" id="GO:0008725">
    <property type="term" value="F:DNA-3-methyladenine glycosylase activity"/>
    <property type="evidence" value="ECO:0007669"/>
    <property type="project" value="TreeGrafter"/>
</dbReference>
<accession>A0A4R2J9M0</accession>
<evidence type="ECO:0000259" key="14">
    <source>
        <dbReference type="PROSITE" id="PS01124"/>
    </source>
</evidence>
<dbReference type="GO" id="GO:0032993">
    <property type="term" value="C:protein-DNA complex"/>
    <property type="evidence" value="ECO:0007669"/>
    <property type="project" value="TreeGrafter"/>
</dbReference>
<evidence type="ECO:0000256" key="11">
    <source>
        <dbReference type="ARBA" id="ARBA00023159"/>
    </source>
</evidence>
<dbReference type="SUPFAM" id="SSF55945">
    <property type="entry name" value="TATA-box binding protein-like"/>
    <property type="match status" value="1"/>
</dbReference>
<comment type="catalytic activity">
    <reaction evidence="1">
        <text>Hydrolysis of alkylated DNA, releasing 3-methyladenine, 3-methylguanine, 7-methylguanine and 7-methyladenine.</text>
        <dbReference type="EC" id="3.2.2.21"/>
    </reaction>
</comment>
<dbReference type="SUPFAM" id="SSF46689">
    <property type="entry name" value="Homeodomain-like"/>
    <property type="match status" value="1"/>
</dbReference>
<gene>
    <name evidence="15" type="ORF">EV192_108225</name>
</gene>
<dbReference type="Pfam" id="PF12833">
    <property type="entry name" value="HTH_18"/>
    <property type="match status" value="1"/>
</dbReference>
<keyword evidence="12" id="KW-0804">Transcription</keyword>
<evidence type="ECO:0000256" key="9">
    <source>
        <dbReference type="ARBA" id="ARBA00023015"/>
    </source>
</evidence>
<dbReference type="RefSeq" id="WP_132122721.1">
    <property type="nucleotide sequence ID" value="NZ_SLWS01000008.1"/>
</dbReference>
<dbReference type="OrthoDB" id="9811249at2"/>
<evidence type="ECO:0000256" key="10">
    <source>
        <dbReference type="ARBA" id="ARBA00023125"/>
    </source>
</evidence>
<dbReference type="GO" id="GO:0008168">
    <property type="term" value="F:methyltransferase activity"/>
    <property type="evidence" value="ECO:0007669"/>
    <property type="project" value="UniProtKB-KW"/>
</dbReference>
<feature type="domain" description="HTH araC/xylS-type" evidence="14">
    <location>
        <begin position="87"/>
        <end position="185"/>
    </location>
</feature>
<keyword evidence="11" id="KW-0010">Activator</keyword>
<dbReference type="GO" id="GO:0032259">
    <property type="term" value="P:methylation"/>
    <property type="evidence" value="ECO:0007669"/>
    <property type="project" value="UniProtKB-KW"/>
</dbReference>
<dbReference type="InterPro" id="IPR037046">
    <property type="entry name" value="AlkA_N_sf"/>
</dbReference>
<dbReference type="GO" id="GO:0005737">
    <property type="term" value="C:cytoplasm"/>
    <property type="evidence" value="ECO:0007669"/>
    <property type="project" value="TreeGrafter"/>
</dbReference>
<keyword evidence="16" id="KW-1185">Reference proteome</keyword>
<dbReference type="InterPro" id="IPR051912">
    <property type="entry name" value="Alkylbase_DNA_Glycosylase/TA"/>
</dbReference>
<dbReference type="CDD" id="cd00056">
    <property type="entry name" value="ENDO3c"/>
    <property type="match status" value="1"/>
</dbReference>
<keyword evidence="7" id="KW-0227">DNA damage</keyword>
<keyword evidence="10" id="KW-0238">DNA-binding</keyword>
<dbReference type="GO" id="GO:0008270">
    <property type="term" value="F:zinc ion binding"/>
    <property type="evidence" value="ECO:0007669"/>
    <property type="project" value="InterPro"/>
</dbReference>
<dbReference type="PROSITE" id="PS00041">
    <property type="entry name" value="HTH_ARAC_FAMILY_1"/>
    <property type="match status" value="1"/>
</dbReference>
<dbReference type="InterPro" id="IPR018062">
    <property type="entry name" value="HTH_AraC-typ_CS"/>
</dbReference>
<dbReference type="GO" id="GO:0032131">
    <property type="term" value="F:alkylated DNA binding"/>
    <property type="evidence" value="ECO:0007669"/>
    <property type="project" value="TreeGrafter"/>
</dbReference>
<protein>
    <recommendedName>
        <fullName evidence="3">DNA-3-methyladenine glycosylase II</fullName>
        <ecNumber evidence="3">3.2.2.21</ecNumber>
    </recommendedName>
</protein>
<organism evidence="15 16">
    <name type="scientific">Actinocrispum wychmicini</name>
    <dbReference type="NCBI Taxonomy" id="1213861"/>
    <lineage>
        <taxon>Bacteria</taxon>
        <taxon>Bacillati</taxon>
        <taxon>Actinomycetota</taxon>
        <taxon>Actinomycetes</taxon>
        <taxon>Pseudonocardiales</taxon>
        <taxon>Pseudonocardiaceae</taxon>
        <taxon>Actinocrispum</taxon>
    </lineage>
</organism>
<keyword evidence="5" id="KW-0808">Transferase</keyword>
<reference evidence="15 16" key="1">
    <citation type="submission" date="2019-03" db="EMBL/GenBank/DDBJ databases">
        <title>Genomic Encyclopedia of Type Strains, Phase IV (KMG-IV): sequencing the most valuable type-strain genomes for metagenomic binning, comparative biology and taxonomic classification.</title>
        <authorList>
            <person name="Goeker M."/>
        </authorList>
    </citation>
    <scope>NUCLEOTIDE SEQUENCE [LARGE SCALE GENOMIC DNA]</scope>
    <source>
        <strain evidence="15 16">DSM 45934</strain>
    </source>
</reference>
<evidence type="ECO:0000256" key="4">
    <source>
        <dbReference type="ARBA" id="ARBA00022603"/>
    </source>
</evidence>
<dbReference type="FunFam" id="3.40.10.10:FF:000001">
    <property type="entry name" value="DNA-3-methyladenine glycosylase 2"/>
    <property type="match status" value="1"/>
</dbReference>
<dbReference type="Gene3D" id="1.10.10.60">
    <property type="entry name" value="Homeodomain-like"/>
    <property type="match status" value="1"/>
</dbReference>
<keyword evidence="4" id="KW-0489">Methyltransferase</keyword>
<comment type="cofactor">
    <cofactor evidence="2">
        <name>Zn(2+)</name>
        <dbReference type="ChEBI" id="CHEBI:29105"/>
    </cofactor>
</comment>
<dbReference type="FunFam" id="3.30.310.20:FF:000001">
    <property type="entry name" value="DNA-3-methyladenine glycosylase 2"/>
    <property type="match status" value="1"/>
</dbReference>
<evidence type="ECO:0000256" key="8">
    <source>
        <dbReference type="ARBA" id="ARBA00022833"/>
    </source>
</evidence>
<dbReference type="EMBL" id="SLWS01000008">
    <property type="protein sequence ID" value="TCO54937.1"/>
    <property type="molecule type" value="Genomic_DNA"/>
</dbReference>
<dbReference type="InterPro" id="IPR010316">
    <property type="entry name" value="AlkA_N"/>
</dbReference>
<name>A0A4R2J9M0_9PSEU</name>
<sequence length="485" mass="52512">MHEDTESCVRAVHSKDARFDGWFYTAVVTTRIYCRPSCPVVPPKVQNMRFYPSAAAAQQAGFRACKRCRPDATPGSPQWNERADLVARAMRLIADGVVDRDGVPGLAARLGYSVRQIQRQLVAELGAGPLAIARAQRAQTARLLIETTATPLGDAAFAAGFGSVRSFNDTIREVFGLTPGELRTRSKNVITTPGSLALRLPFRSPLCPDNLFGHLVATAVPGVEEWRDGSYRRALRLPHGHGIAALRPTPDYIDCRLTLSDMRDLSVAITRCRWLLDLDADPIAIDDLLHQDPFLASLVTKAPGRRVPRAADGPEFAIRAVLGQQVSTAAARTHAGRMVTAAGEAISDDEGGLTHLFPTTEALAALDPATFAMPESRRTTLTRLLDALPGIDLSVGSDWQEARAKLATLPGFGPWTIETIAMRALGDPDAFNPTDLGVRRAAEDVGLPKTPAALTAHAAAWRPWRAYAVQYLWATGDHPINFLPS</sequence>
<dbReference type="EC" id="3.2.2.21" evidence="3"/>
<dbReference type="Gene3D" id="3.40.10.10">
    <property type="entry name" value="DNA Methylphosphotriester Repair Domain"/>
    <property type="match status" value="1"/>
</dbReference>
<dbReference type="AlphaFoldDB" id="A0A4R2J9M0"/>
<dbReference type="SMART" id="SM01009">
    <property type="entry name" value="AlkA_N"/>
    <property type="match status" value="1"/>
</dbReference>
<evidence type="ECO:0000256" key="3">
    <source>
        <dbReference type="ARBA" id="ARBA00012000"/>
    </source>
</evidence>
<evidence type="ECO:0000313" key="16">
    <source>
        <dbReference type="Proteomes" id="UP000295680"/>
    </source>
</evidence>
<keyword evidence="6" id="KW-0479">Metal-binding</keyword>
<proteinExistence type="predicted"/>
<dbReference type="SUPFAM" id="SSF57884">
    <property type="entry name" value="Ada DNA repair protein, N-terminal domain (N-Ada 10)"/>
    <property type="match status" value="1"/>
</dbReference>
<dbReference type="InterPro" id="IPR023170">
    <property type="entry name" value="HhH_base_excis_C"/>
</dbReference>
<dbReference type="InterPro" id="IPR004026">
    <property type="entry name" value="Ada_DNA_repair_Zn-bd"/>
</dbReference>
<dbReference type="Pfam" id="PF02805">
    <property type="entry name" value="Ada_Zn_binding"/>
    <property type="match status" value="1"/>
</dbReference>
<evidence type="ECO:0000256" key="7">
    <source>
        <dbReference type="ARBA" id="ARBA00022763"/>
    </source>
</evidence>
<dbReference type="InterPro" id="IPR003265">
    <property type="entry name" value="HhH-GPD_domain"/>
</dbReference>
<dbReference type="InterPro" id="IPR009057">
    <property type="entry name" value="Homeodomain-like_sf"/>
</dbReference>
<dbReference type="SUPFAM" id="SSF48150">
    <property type="entry name" value="DNA-glycosylase"/>
    <property type="match status" value="1"/>
</dbReference>
<keyword evidence="9" id="KW-0805">Transcription regulation</keyword>
<dbReference type="Gene3D" id="3.30.310.20">
    <property type="entry name" value="DNA-3-methyladenine glycosylase AlkA, N-terminal domain"/>
    <property type="match status" value="1"/>
</dbReference>
<dbReference type="InterPro" id="IPR011257">
    <property type="entry name" value="DNA_glycosylase"/>
</dbReference>
<dbReference type="SMART" id="SM00342">
    <property type="entry name" value="HTH_ARAC"/>
    <property type="match status" value="1"/>
</dbReference>
<dbReference type="PANTHER" id="PTHR43003">
    <property type="entry name" value="DNA-3-METHYLADENINE GLYCOSYLASE"/>
    <property type="match status" value="1"/>
</dbReference>
<evidence type="ECO:0000256" key="6">
    <source>
        <dbReference type="ARBA" id="ARBA00022723"/>
    </source>
</evidence>
<dbReference type="GO" id="GO:0006307">
    <property type="term" value="P:DNA alkylation repair"/>
    <property type="evidence" value="ECO:0007669"/>
    <property type="project" value="TreeGrafter"/>
</dbReference>
<dbReference type="InterPro" id="IPR035451">
    <property type="entry name" value="Ada-like_dom_sf"/>
</dbReference>